<dbReference type="Proteomes" id="UP001549119">
    <property type="component" value="Unassembled WGS sequence"/>
</dbReference>
<keyword evidence="2" id="KW-0489">Methyltransferase</keyword>
<dbReference type="NCBIfam" id="TIGR01444">
    <property type="entry name" value="fkbM_fam"/>
    <property type="match status" value="1"/>
</dbReference>
<organism evidence="2 3">
    <name type="scientific">Methylobacterium radiotolerans</name>
    <dbReference type="NCBI Taxonomy" id="31998"/>
    <lineage>
        <taxon>Bacteria</taxon>
        <taxon>Pseudomonadati</taxon>
        <taxon>Pseudomonadota</taxon>
        <taxon>Alphaproteobacteria</taxon>
        <taxon>Hyphomicrobiales</taxon>
        <taxon>Methylobacteriaceae</taxon>
        <taxon>Methylobacterium</taxon>
    </lineage>
</organism>
<evidence type="ECO:0000313" key="3">
    <source>
        <dbReference type="Proteomes" id="UP001549119"/>
    </source>
</evidence>
<dbReference type="SUPFAM" id="SSF53335">
    <property type="entry name" value="S-adenosyl-L-methionine-dependent methyltransferases"/>
    <property type="match status" value="1"/>
</dbReference>
<feature type="domain" description="Methyltransferase FkbM" evidence="1">
    <location>
        <begin position="110"/>
        <end position="273"/>
    </location>
</feature>
<comment type="caution">
    <text evidence="2">The sequence shown here is derived from an EMBL/GenBank/DDBJ whole genome shotgun (WGS) entry which is preliminary data.</text>
</comment>
<evidence type="ECO:0000259" key="1">
    <source>
        <dbReference type="Pfam" id="PF05050"/>
    </source>
</evidence>
<accession>A0ABV2N9F7</accession>
<dbReference type="Gene3D" id="3.40.50.150">
    <property type="entry name" value="Vaccinia Virus protein VP39"/>
    <property type="match status" value="1"/>
</dbReference>
<dbReference type="GO" id="GO:0008168">
    <property type="term" value="F:methyltransferase activity"/>
    <property type="evidence" value="ECO:0007669"/>
    <property type="project" value="UniProtKB-KW"/>
</dbReference>
<dbReference type="InterPro" id="IPR052514">
    <property type="entry name" value="SAM-dependent_MTase"/>
</dbReference>
<name>A0ABV2N9F7_9HYPH</name>
<keyword evidence="2" id="KW-0808">Transferase</keyword>
<dbReference type="RefSeq" id="WP_209650083.1">
    <property type="nucleotide sequence ID" value="NZ_JBEPNV010000001.1"/>
</dbReference>
<keyword evidence="3" id="KW-1185">Reference proteome</keyword>
<gene>
    <name evidence="2" type="ORF">ABIC20_000432</name>
</gene>
<reference evidence="2 3" key="1">
    <citation type="submission" date="2024-06" db="EMBL/GenBank/DDBJ databases">
        <title>Genomics of switchgrass bacterial isolates.</title>
        <authorList>
            <person name="Shade A."/>
        </authorList>
    </citation>
    <scope>NUCLEOTIDE SEQUENCE [LARGE SCALE GENOMIC DNA]</scope>
    <source>
        <strain evidence="2 3">PvP084</strain>
    </source>
</reference>
<dbReference type="EMBL" id="JBEPNW010000002">
    <property type="protein sequence ID" value="MET3863123.1"/>
    <property type="molecule type" value="Genomic_DNA"/>
</dbReference>
<evidence type="ECO:0000313" key="2">
    <source>
        <dbReference type="EMBL" id="MET3863123.1"/>
    </source>
</evidence>
<protein>
    <submittedName>
        <fullName evidence="2">FkbM family methyltransferase</fullName>
    </submittedName>
</protein>
<dbReference type="PANTHER" id="PTHR34203:SF15">
    <property type="entry name" value="SLL1173 PROTEIN"/>
    <property type="match status" value="1"/>
</dbReference>
<proteinExistence type="predicted"/>
<sequence>MLTSDEVHRGFRLILKRNPEKSNVVEHFQKLSDFDELISVLVASEEFRARYTCSFPTEKWGMFQISGTSDFIYVDLSDDYVSRGCLFSNYEYNESRFVRAIVMPNETVLDIGANIGWFTIMMARLVGDNGSVHAFEPRPTTFEHLGKSIAASKLTKNVTLYQKALSDTHGDAFITWRPNDRNPGNSWVSSQINDPAIKQDKISMVRLDDLSIGPVSFIKIDVEGAEPSVFRGGEKLIARDKPVILSEINFGQLRSMSGMSWSDYRSFLDGIGYDAFYLVDGKGAVSVSEAEDRGIDVISIGMWSSDRKMHLKPQDIWG</sequence>
<dbReference type="InterPro" id="IPR029063">
    <property type="entry name" value="SAM-dependent_MTases_sf"/>
</dbReference>
<dbReference type="InterPro" id="IPR006342">
    <property type="entry name" value="FkbM_mtfrase"/>
</dbReference>
<dbReference type="Pfam" id="PF05050">
    <property type="entry name" value="Methyltransf_21"/>
    <property type="match status" value="1"/>
</dbReference>
<dbReference type="GO" id="GO:0032259">
    <property type="term" value="P:methylation"/>
    <property type="evidence" value="ECO:0007669"/>
    <property type="project" value="UniProtKB-KW"/>
</dbReference>
<dbReference type="PANTHER" id="PTHR34203">
    <property type="entry name" value="METHYLTRANSFERASE, FKBM FAMILY PROTEIN"/>
    <property type="match status" value="1"/>
</dbReference>